<dbReference type="PANTHER" id="PTHR11208:SF45">
    <property type="entry name" value="SPLICING FACTOR 1"/>
    <property type="match status" value="1"/>
</dbReference>
<dbReference type="FunCoup" id="G8YUV7">
    <property type="interactions" value="86"/>
</dbReference>
<dbReference type="GO" id="GO:0048024">
    <property type="term" value="P:regulation of mRNA splicing, via spliceosome"/>
    <property type="evidence" value="ECO:0007669"/>
    <property type="project" value="TreeGrafter"/>
</dbReference>
<accession>G8YUV7</accession>
<feature type="domain" description="CCHC-type" evidence="15">
    <location>
        <begin position="318"/>
        <end position="332"/>
    </location>
</feature>
<evidence type="ECO:0000256" key="13">
    <source>
        <dbReference type="RuleBase" id="RU367126"/>
    </source>
</evidence>
<evidence type="ECO:0000256" key="8">
    <source>
        <dbReference type="ARBA" id="ARBA00022884"/>
    </source>
</evidence>
<dbReference type="InterPro" id="IPR036875">
    <property type="entry name" value="Znf_CCHC_sf"/>
</dbReference>
<dbReference type="GO" id="GO:0003729">
    <property type="term" value="F:mRNA binding"/>
    <property type="evidence" value="ECO:0007669"/>
    <property type="project" value="TreeGrafter"/>
</dbReference>
<dbReference type="SMART" id="SM00343">
    <property type="entry name" value="ZnF_C2HC"/>
    <property type="match status" value="1"/>
</dbReference>
<keyword evidence="13" id="KW-0747">Spliceosome</keyword>
<dbReference type="InterPro" id="IPR047086">
    <property type="entry name" value="SF1-HH_sf"/>
</dbReference>
<dbReference type="InParanoid" id="G8YUV7"/>
<feature type="compositionally biased region" description="Low complexity" evidence="14">
    <location>
        <begin position="220"/>
        <end position="233"/>
    </location>
</feature>
<evidence type="ECO:0000259" key="15">
    <source>
        <dbReference type="PROSITE" id="PS50158"/>
    </source>
</evidence>
<keyword evidence="10 13" id="KW-0539">Nucleus</keyword>
<dbReference type="InterPro" id="IPR045071">
    <property type="entry name" value="BBP-like"/>
</dbReference>
<evidence type="ECO:0000313" key="17">
    <source>
        <dbReference type="Proteomes" id="UP000005222"/>
    </source>
</evidence>
<comment type="function">
    <text evidence="13">Necessary for the splicing of pre-mRNA. Has a role in the recognition of the branch site (5'-UACUAAC-3'), the pyrimidine tract and the 3'-splice site at the 3'-end of introns.</text>
</comment>
<feature type="region of interest" description="Disordered" evidence="14">
    <location>
        <begin position="202"/>
        <end position="233"/>
    </location>
</feature>
<dbReference type="EMBL" id="FO082059">
    <property type="protein sequence ID" value="CCE72640.1"/>
    <property type="molecule type" value="Genomic_DNA"/>
</dbReference>
<dbReference type="SUPFAM" id="SSF54791">
    <property type="entry name" value="Eukaryotic type KH-domain (KH-domain type I)"/>
    <property type="match status" value="1"/>
</dbReference>
<dbReference type="Pfam" id="PF00098">
    <property type="entry name" value="zf-CCHC"/>
    <property type="match status" value="1"/>
</dbReference>
<dbReference type="AlphaFoldDB" id="G8YUV7"/>
<reference evidence="16 17" key="1">
    <citation type="journal article" date="2012" name="G3 (Bethesda)">
        <title>Pichia sorbitophila, an interspecies yeast hybrid reveals early steps of genome resolution following polyploidization.</title>
        <authorList>
            <person name="Leh Louis V."/>
            <person name="Despons L."/>
            <person name="Friedrich A."/>
            <person name="Martin T."/>
            <person name="Durrens P."/>
            <person name="Casaregola S."/>
            <person name="Neuveglise C."/>
            <person name="Fairhead C."/>
            <person name="Marck C."/>
            <person name="Cruz J.A."/>
            <person name="Straub M.L."/>
            <person name="Kugler V."/>
            <person name="Sacerdot C."/>
            <person name="Uzunov Z."/>
            <person name="Thierry A."/>
            <person name="Weiss S."/>
            <person name="Bleykasten C."/>
            <person name="De Montigny J."/>
            <person name="Jacques N."/>
            <person name="Jung P."/>
            <person name="Lemaire M."/>
            <person name="Mallet S."/>
            <person name="Morel G."/>
            <person name="Richard G.F."/>
            <person name="Sarkar A."/>
            <person name="Savel G."/>
            <person name="Schacherer J."/>
            <person name="Seret M.L."/>
            <person name="Talla E."/>
            <person name="Samson G."/>
            <person name="Jubin C."/>
            <person name="Poulain J."/>
            <person name="Vacherie B."/>
            <person name="Barbe V."/>
            <person name="Pelletier E."/>
            <person name="Sherman D.J."/>
            <person name="Westhof E."/>
            <person name="Weissenbach J."/>
            <person name="Baret P.V."/>
            <person name="Wincker P."/>
            <person name="Gaillardin C."/>
            <person name="Dujon B."/>
            <person name="Souciet J.L."/>
        </authorList>
    </citation>
    <scope>NUCLEOTIDE SEQUENCE [LARGE SCALE GENOMIC DNA]</scope>
    <source>
        <strain evidence="17">ATCC MYA-4447 / BCRC 22081 / CBS 7064 / NBRC 10061 / NRRL Y-12695</strain>
    </source>
</reference>
<proteinExistence type="inferred from homology"/>
<sequence>MSVYSRTFDDKREIGSLRGRSRETDSGSQYTKWTGEARRKIKFGKEEFDTIITGHLTHEQIEAYQYIFRVEEISNNFRVASERNRSVLSILPSGQPKVYTNFKRDPSPPPKYDAYGNRVNTRDIRVQENLEKERHGLVEIATNGIKNYLPPFDYRKPTKISEKFYIPVKQHPEINFVGLLLGPRGNTLRQLQDESGAKLAIRGKGSVKDGKSSASRPDDFSSSGALVSSSAASGSSEDDLHVVVTSDSQQKIAKAIKLTYEVIDKAISSPVGKNDLKRDQLRELAILNGTLRETKPYVPEEHQSRWSRPGLDITQIVCKICGKVGHFARDCKFNNSNMGNFNSRQQYDNVHEENNENFQTESAKRTRDEYNSSSTSQNIPEDTPALKKKKPTPLPPWQSSRSATPNFISTPPSNPPNLGTATPPPPPPPSIGTVAPPPPSIEENVPKPPPPPPSMSGDAMAPPPPPPPPSSKDDDPVPPPPPPSTTSGNI</sequence>
<evidence type="ECO:0000256" key="12">
    <source>
        <dbReference type="PROSITE-ProRule" id="PRU00117"/>
    </source>
</evidence>
<dbReference type="HOGENOM" id="CLU_016864_1_1_1"/>
<dbReference type="STRING" id="559304.G8YUV7"/>
<dbReference type="SUPFAM" id="SSF57756">
    <property type="entry name" value="Retrovirus zinc finger-like domains"/>
    <property type="match status" value="1"/>
</dbReference>
<dbReference type="GO" id="GO:0045131">
    <property type="term" value="F:pre-mRNA branch point binding"/>
    <property type="evidence" value="ECO:0007669"/>
    <property type="project" value="UniProtKB-UniRule"/>
</dbReference>
<dbReference type="PRINTS" id="PR01217">
    <property type="entry name" value="PRICHEXTENSN"/>
</dbReference>
<dbReference type="OrthoDB" id="6777263at2759"/>
<dbReference type="InterPro" id="IPR036612">
    <property type="entry name" value="KH_dom_type_1_sf"/>
</dbReference>
<dbReference type="CDD" id="cd02395">
    <property type="entry name" value="KH-I_BBP"/>
    <property type="match status" value="1"/>
</dbReference>
<evidence type="ECO:0000256" key="14">
    <source>
        <dbReference type="SAM" id="MobiDB-lite"/>
    </source>
</evidence>
<keyword evidence="6 11" id="KW-0863">Zinc-finger</keyword>
<dbReference type="Pfam" id="PF22675">
    <property type="entry name" value="KH-I_KHDC4-BBP"/>
    <property type="match status" value="1"/>
</dbReference>
<dbReference type="PANTHER" id="PTHR11208">
    <property type="entry name" value="RNA-BINDING PROTEIN RELATED"/>
    <property type="match status" value="1"/>
</dbReference>
<dbReference type="GO" id="GO:0005681">
    <property type="term" value="C:spliceosomal complex"/>
    <property type="evidence" value="ECO:0007669"/>
    <property type="project" value="UniProtKB-KW"/>
</dbReference>
<evidence type="ECO:0000256" key="10">
    <source>
        <dbReference type="ARBA" id="ARBA00023242"/>
    </source>
</evidence>
<keyword evidence="8 12" id="KW-0694">RNA-binding</keyword>
<dbReference type="Gene3D" id="3.30.1370.10">
    <property type="entry name" value="K Homology domain, type 1"/>
    <property type="match status" value="1"/>
</dbReference>
<dbReference type="GO" id="GO:0000398">
    <property type="term" value="P:mRNA splicing, via spliceosome"/>
    <property type="evidence" value="ECO:0007669"/>
    <property type="project" value="UniProtKB-UniRule"/>
</dbReference>
<dbReference type="Proteomes" id="UP000005222">
    <property type="component" value="Chromosome A"/>
</dbReference>
<comment type="subcellular location">
    <subcellularLocation>
        <location evidence="1 13">Nucleus</location>
    </subcellularLocation>
</comment>
<evidence type="ECO:0000256" key="11">
    <source>
        <dbReference type="PROSITE-ProRule" id="PRU00047"/>
    </source>
</evidence>
<evidence type="ECO:0000256" key="4">
    <source>
        <dbReference type="ARBA" id="ARBA00022664"/>
    </source>
</evidence>
<dbReference type="GO" id="GO:0008270">
    <property type="term" value="F:zinc ion binding"/>
    <property type="evidence" value="ECO:0007669"/>
    <property type="project" value="UniProtKB-UniRule"/>
</dbReference>
<dbReference type="PROSITE" id="PS50084">
    <property type="entry name" value="KH_TYPE_1"/>
    <property type="match status" value="1"/>
</dbReference>
<dbReference type="InterPro" id="IPR032570">
    <property type="entry name" value="SF1-HH"/>
</dbReference>
<dbReference type="Pfam" id="PF16275">
    <property type="entry name" value="SF1-HH"/>
    <property type="match status" value="1"/>
</dbReference>
<dbReference type="SMART" id="SM00322">
    <property type="entry name" value="KH"/>
    <property type="match status" value="1"/>
</dbReference>
<feature type="compositionally biased region" description="Pro residues" evidence="14">
    <location>
        <begin position="461"/>
        <end position="470"/>
    </location>
</feature>
<feature type="region of interest" description="Disordered" evidence="14">
    <location>
        <begin position="353"/>
        <end position="490"/>
    </location>
</feature>
<keyword evidence="17" id="KW-1185">Reference proteome</keyword>
<evidence type="ECO:0000256" key="5">
    <source>
        <dbReference type="ARBA" id="ARBA00022723"/>
    </source>
</evidence>
<dbReference type="OMA" id="EDSNCKI"/>
<feature type="compositionally biased region" description="Basic and acidic residues" evidence="14">
    <location>
        <begin position="206"/>
        <end position="219"/>
    </location>
</feature>
<evidence type="ECO:0000256" key="7">
    <source>
        <dbReference type="ARBA" id="ARBA00022833"/>
    </source>
</evidence>
<keyword evidence="5 13" id="KW-0479">Metal-binding</keyword>
<dbReference type="InterPro" id="IPR001878">
    <property type="entry name" value="Znf_CCHC"/>
</dbReference>
<dbReference type="PROSITE" id="PS50158">
    <property type="entry name" value="ZF_CCHC"/>
    <property type="match status" value="1"/>
</dbReference>
<organism evidence="16 17">
    <name type="scientific">Pichia sorbitophila (strain ATCC MYA-4447 / BCRC 22081 / CBS 7064 / NBRC 10061 / NRRL Y-12695)</name>
    <name type="common">Hybrid yeast</name>
    <dbReference type="NCBI Taxonomy" id="559304"/>
    <lineage>
        <taxon>Eukaryota</taxon>
        <taxon>Fungi</taxon>
        <taxon>Dikarya</taxon>
        <taxon>Ascomycota</taxon>
        <taxon>Saccharomycotina</taxon>
        <taxon>Pichiomycetes</taxon>
        <taxon>Debaryomycetaceae</taxon>
        <taxon>Millerozyma</taxon>
    </lineage>
</organism>
<name>G8YUV7_PICSO</name>
<evidence type="ECO:0000256" key="9">
    <source>
        <dbReference type="ARBA" id="ARBA00023187"/>
    </source>
</evidence>
<protein>
    <recommendedName>
        <fullName evidence="3 13">Branchpoint-bridging protein</fullName>
    </recommendedName>
</protein>
<evidence type="ECO:0000256" key="2">
    <source>
        <dbReference type="ARBA" id="ARBA00010382"/>
    </source>
</evidence>
<keyword evidence="9 13" id="KW-0508">mRNA splicing</keyword>
<dbReference type="InterPro" id="IPR004087">
    <property type="entry name" value="KH_dom"/>
</dbReference>
<dbReference type="InterPro" id="IPR055256">
    <property type="entry name" value="KH_1_KHDC4/BBP-like"/>
</dbReference>
<evidence type="ECO:0000256" key="1">
    <source>
        <dbReference type="ARBA" id="ARBA00004123"/>
    </source>
</evidence>
<keyword evidence="7 13" id="KW-0862">Zinc</keyword>
<evidence type="ECO:0000256" key="3">
    <source>
        <dbReference type="ARBA" id="ARBA00017984"/>
    </source>
</evidence>
<keyword evidence="4 13" id="KW-0507">mRNA processing</keyword>
<dbReference type="Gene3D" id="6.10.140.1790">
    <property type="match status" value="1"/>
</dbReference>
<feature type="compositionally biased region" description="Pro residues" evidence="14">
    <location>
        <begin position="422"/>
        <end position="454"/>
    </location>
</feature>
<dbReference type="eggNOG" id="KOG0119">
    <property type="taxonomic scope" value="Eukaryota"/>
</dbReference>
<feature type="compositionally biased region" description="Polar residues" evidence="14">
    <location>
        <begin position="397"/>
        <end position="411"/>
    </location>
</feature>
<evidence type="ECO:0000313" key="16">
    <source>
        <dbReference type="EMBL" id="CCE72640.1"/>
    </source>
</evidence>
<feature type="compositionally biased region" description="Polar residues" evidence="14">
    <location>
        <begin position="371"/>
        <end position="380"/>
    </location>
</feature>
<comment type="similarity">
    <text evidence="2 13">Belongs to the BBP/SF1 family.</text>
</comment>
<evidence type="ECO:0000256" key="6">
    <source>
        <dbReference type="ARBA" id="ARBA00022771"/>
    </source>
</evidence>
<gene>
    <name evidence="16" type="primary">Piso0_000229</name>
    <name evidence="16" type="ORF">GNLVRS01_PISO0A04774g</name>
</gene>